<dbReference type="EMBL" id="VITO01000002">
    <property type="protein sequence ID" value="TWB30796.1"/>
    <property type="molecule type" value="Genomic_DNA"/>
</dbReference>
<comment type="function">
    <text evidence="2">Antitoxin component of a type II toxin-antitoxin (TA) system.</text>
</comment>
<evidence type="ECO:0000256" key="1">
    <source>
        <dbReference type="ARBA" id="ARBA00009981"/>
    </source>
</evidence>
<gene>
    <name evidence="3" type="ORF">FBZ88_102361</name>
</gene>
<dbReference type="NCBIfam" id="TIGR01552">
    <property type="entry name" value="phd_fam"/>
    <property type="match status" value="1"/>
</dbReference>
<comment type="similarity">
    <text evidence="1 2">Belongs to the phD/YefM antitoxin family.</text>
</comment>
<dbReference type="Proteomes" id="UP000316545">
    <property type="component" value="Unassembled WGS sequence"/>
</dbReference>
<accession>A0A560GA62</accession>
<name>A0A560GA62_9PROT</name>
<reference evidence="3 4" key="1">
    <citation type="submission" date="2019-06" db="EMBL/GenBank/DDBJ databases">
        <title>Genomic Encyclopedia of Type Strains, Phase IV (KMG-V): Genome sequencing to study the core and pangenomes of soil and plant-associated prokaryotes.</title>
        <authorList>
            <person name="Whitman W."/>
        </authorList>
    </citation>
    <scope>NUCLEOTIDE SEQUENCE [LARGE SCALE GENOMIC DNA]</scope>
    <source>
        <strain evidence="3 4">BR 11865</strain>
    </source>
</reference>
<comment type="caution">
    <text evidence="3">The sequence shown here is derived from an EMBL/GenBank/DDBJ whole genome shotgun (WGS) entry which is preliminary data.</text>
</comment>
<dbReference type="InterPro" id="IPR036165">
    <property type="entry name" value="YefM-like_sf"/>
</dbReference>
<sequence length="81" mass="8544">MADPVNLYDAKTHLSQLVERAAAGEEIIIAKAGRPMARLVPLEALGGPRVPGLWKGEIEIGPDFDAPLPDEIARAFGSGVP</sequence>
<organism evidence="3 4">
    <name type="scientific">Nitrospirillum amazonense</name>
    <dbReference type="NCBI Taxonomy" id="28077"/>
    <lineage>
        <taxon>Bacteria</taxon>
        <taxon>Pseudomonadati</taxon>
        <taxon>Pseudomonadota</taxon>
        <taxon>Alphaproteobacteria</taxon>
        <taxon>Rhodospirillales</taxon>
        <taxon>Azospirillaceae</taxon>
        <taxon>Nitrospirillum</taxon>
    </lineage>
</organism>
<protein>
    <recommendedName>
        <fullName evidence="2">Antitoxin</fullName>
    </recommendedName>
</protein>
<evidence type="ECO:0000256" key="2">
    <source>
        <dbReference type="RuleBase" id="RU362080"/>
    </source>
</evidence>
<dbReference type="PANTHER" id="PTHR35377">
    <property type="entry name" value="ANTITOXIN VAPB49-RELATED-RELATED"/>
    <property type="match status" value="1"/>
</dbReference>
<dbReference type="InterPro" id="IPR051416">
    <property type="entry name" value="phD-YefM_TA_antitoxins"/>
</dbReference>
<dbReference type="Gene3D" id="3.40.1620.10">
    <property type="entry name" value="YefM-like domain"/>
    <property type="match status" value="1"/>
</dbReference>
<dbReference type="AlphaFoldDB" id="A0A560GA62"/>
<dbReference type="SUPFAM" id="SSF143120">
    <property type="entry name" value="YefM-like"/>
    <property type="match status" value="1"/>
</dbReference>
<dbReference type="InterPro" id="IPR006442">
    <property type="entry name" value="Antitoxin_Phd/YefM"/>
</dbReference>
<evidence type="ECO:0000313" key="3">
    <source>
        <dbReference type="EMBL" id="TWB30796.1"/>
    </source>
</evidence>
<proteinExistence type="inferred from homology"/>
<dbReference type="RefSeq" id="WP_145615752.1">
    <property type="nucleotide sequence ID" value="NZ_JAYNFR010000012.1"/>
</dbReference>
<evidence type="ECO:0000313" key="4">
    <source>
        <dbReference type="Proteomes" id="UP000316545"/>
    </source>
</evidence>
<dbReference type="Pfam" id="PF02604">
    <property type="entry name" value="PhdYeFM_antitox"/>
    <property type="match status" value="1"/>
</dbReference>
<dbReference type="PANTHER" id="PTHR35377:SF4">
    <property type="entry name" value="PREVENT-HOST-DEATH FAMILY PROTEIN"/>
    <property type="match status" value="1"/>
</dbReference>
<keyword evidence="4" id="KW-1185">Reference proteome</keyword>